<dbReference type="PROSITE" id="PS51741">
    <property type="entry name" value="F_BAR"/>
    <property type="match status" value="1"/>
</dbReference>
<keyword evidence="2 7" id="KW-0728">SH3 domain</keyword>
<evidence type="ECO:0000256" key="3">
    <source>
        <dbReference type="ARBA" id="ARBA00022553"/>
    </source>
</evidence>
<proteinExistence type="predicted"/>
<dbReference type="PANTHER" id="PTHR15735">
    <property type="entry name" value="FCH AND DOUBLE SH3 DOMAINS PROTEIN"/>
    <property type="match status" value="1"/>
</dbReference>
<dbReference type="GO" id="GO:0008289">
    <property type="term" value="F:lipid binding"/>
    <property type="evidence" value="ECO:0007669"/>
    <property type="project" value="UniProtKB-KW"/>
</dbReference>
<dbReference type="SMART" id="SM00326">
    <property type="entry name" value="SH3"/>
    <property type="match status" value="2"/>
</dbReference>
<dbReference type="Gene3D" id="2.30.30.40">
    <property type="entry name" value="SH3 Domains"/>
    <property type="match status" value="2"/>
</dbReference>
<gene>
    <name evidence="13" type="primary">LOC116056013</name>
</gene>
<keyword evidence="3" id="KW-0597">Phosphoprotein</keyword>
<dbReference type="SUPFAM" id="SSF50044">
    <property type="entry name" value="SH3-domain"/>
    <property type="match status" value="2"/>
</dbReference>
<comment type="subcellular location">
    <subcellularLocation>
        <location evidence="1">Cell projection</location>
    </subcellularLocation>
</comment>
<evidence type="ECO:0000256" key="9">
    <source>
        <dbReference type="SAM" id="Coils"/>
    </source>
</evidence>
<feature type="coiled-coil region" evidence="9">
    <location>
        <begin position="139"/>
        <end position="169"/>
    </location>
</feature>
<dbReference type="GO" id="GO:0031594">
    <property type="term" value="C:neuromuscular junction"/>
    <property type="evidence" value="ECO:0007669"/>
    <property type="project" value="TreeGrafter"/>
</dbReference>
<evidence type="ECO:0000256" key="8">
    <source>
        <dbReference type="PROSITE-ProRule" id="PRU01077"/>
    </source>
</evidence>
<dbReference type="Proteomes" id="UP000694568">
    <property type="component" value="Unplaced"/>
</dbReference>
<dbReference type="Pfam" id="PF14604">
    <property type="entry name" value="SH3_9"/>
    <property type="match status" value="1"/>
</dbReference>
<dbReference type="InterPro" id="IPR001452">
    <property type="entry name" value="SH3_domain"/>
</dbReference>
<reference evidence="13" key="2">
    <citation type="submission" date="2025-09" db="UniProtKB">
        <authorList>
            <consortium name="Ensembl"/>
        </authorList>
    </citation>
    <scope>IDENTIFICATION</scope>
</reference>
<keyword evidence="14" id="KW-1185">Reference proteome</keyword>
<dbReference type="InterPro" id="IPR031160">
    <property type="entry name" value="F_BAR_dom"/>
</dbReference>
<dbReference type="Gene3D" id="1.20.1270.60">
    <property type="entry name" value="Arfaptin homology (AH) domain/BAR domain"/>
    <property type="match status" value="1"/>
</dbReference>
<dbReference type="GO" id="GO:0007274">
    <property type="term" value="P:neuromuscular synaptic transmission"/>
    <property type="evidence" value="ECO:0007669"/>
    <property type="project" value="TreeGrafter"/>
</dbReference>
<feature type="coiled-coil region" evidence="9">
    <location>
        <begin position="368"/>
        <end position="409"/>
    </location>
</feature>
<feature type="region of interest" description="Disordered" evidence="10">
    <location>
        <begin position="435"/>
        <end position="474"/>
    </location>
</feature>
<dbReference type="InterPro" id="IPR027267">
    <property type="entry name" value="AH/BAR_dom_sf"/>
</dbReference>
<dbReference type="InterPro" id="IPR035460">
    <property type="entry name" value="FCHSD_SH3_1"/>
</dbReference>
<evidence type="ECO:0000313" key="14">
    <source>
        <dbReference type="Proteomes" id="UP000694568"/>
    </source>
</evidence>
<dbReference type="FunFam" id="2.30.30.40:FF:000033">
    <property type="entry name" value="FCH and double SH3 domains protein 2"/>
    <property type="match status" value="1"/>
</dbReference>
<dbReference type="SUPFAM" id="SSF103657">
    <property type="entry name" value="BAR/IMD domain-like"/>
    <property type="match status" value="1"/>
</dbReference>
<evidence type="ECO:0000256" key="7">
    <source>
        <dbReference type="PROSITE-ProRule" id="PRU00192"/>
    </source>
</evidence>
<organism evidence="13 14">
    <name type="scientific">Sander lucioperca</name>
    <name type="common">Pike-perch</name>
    <name type="synonym">Perca lucioperca</name>
    <dbReference type="NCBI Taxonomy" id="283035"/>
    <lineage>
        <taxon>Eukaryota</taxon>
        <taxon>Metazoa</taxon>
        <taxon>Chordata</taxon>
        <taxon>Craniata</taxon>
        <taxon>Vertebrata</taxon>
        <taxon>Euteleostomi</taxon>
        <taxon>Actinopterygii</taxon>
        <taxon>Neopterygii</taxon>
        <taxon>Teleostei</taxon>
        <taxon>Neoteleostei</taxon>
        <taxon>Acanthomorphata</taxon>
        <taxon>Eupercaria</taxon>
        <taxon>Perciformes</taxon>
        <taxon>Percoidei</taxon>
        <taxon>Percidae</taxon>
        <taxon>Luciopercinae</taxon>
        <taxon>Sander</taxon>
    </lineage>
</organism>
<dbReference type="PANTHER" id="PTHR15735:SF11">
    <property type="entry name" value="F-BAR AND DOUBLE SH3 DOMAINS PROTEIN 2"/>
    <property type="match status" value="1"/>
</dbReference>
<evidence type="ECO:0000256" key="10">
    <source>
        <dbReference type="SAM" id="MobiDB-lite"/>
    </source>
</evidence>
<evidence type="ECO:0000259" key="11">
    <source>
        <dbReference type="PROSITE" id="PS50002"/>
    </source>
</evidence>
<dbReference type="GO" id="GO:0055037">
    <property type="term" value="C:recycling endosome"/>
    <property type="evidence" value="ECO:0007669"/>
    <property type="project" value="TreeGrafter"/>
</dbReference>
<feature type="domain" description="SH3" evidence="11">
    <location>
        <begin position="577"/>
        <end position="639"/>
    </location>
</feature>
<dbReference type="GO" id="GO:0042995">
    <property type="term" value="C:cell projection"/>
    <property type="evidence" value="ECO:0007669"/>
    <property type="project" value="UniProtKB-SubCell"/>
</dbReference>
<evidence type="ECO:0000256" key="6">
    <source>
        <dbReference type="ARBA" id="ARBA00023273"/>
    </source>
</evidence>
<dbReference type="InterPro" id="IPR036028">
    <property type="entry name" value="SH3-like_dom_sf"/>
</dbReference>
<reference evidence="13" key="1">
    <citation type="submission" date="2025-08" db="UniProtKB">
        <authorList>
            <consortium name="Ensembl"/>
        </authorList>
    </citation>
    <scope>IDENTIFICATION</scope>
</reference>
<dbReference type="Ensembl" id="ENSSLUT00000023384.1">
    <property type="protein sequence ID" value="ENSSLUP00000022638.1"/>
    <property type="gene ID" value="ENSSLUG00000009890.1"/>
</dbReference>
<feature type="compositionally biased region" description="Acidic residues" evidence="10">
    <location>
        <begin position="450"/>
        <end position="465"/>
    </location>
</feature>
<evidence type="ECO:0000256" key="1">
    <source>
        <dbReference type="ARBA" id="ARBA00004316"/>
    </source>
</evidence>
<evidence type="ECO:0000256" key="4">
    <source>
        <dbReference type="ARBA" id="ARBA00023054"/>
    </source>
</evidence>
<protein>
    <submittedName>
        <fullName evidence="13">FCH and double SH3 domains 2</fullName>
    </submittedName>
</protein>
<sequence length="704" mass="80057">NGQLETQRDQLSPVRVTQELKHTHAEQMSRLHVKHQTECDLLEDLRSSLLLFLLFQALQKLANQYLKREWPDSLTEEQTDHRNMYCVWRAYLEGTIQVTQSRISACDNYKVQVADPAKMGRLQKEQQLRKCIEQLTVVQAELQGSVKELTKSRKKYQEAETMAQAVREKAELDAKSKLSLFQSRSSLQRASVKLKAKRSECNSKATHARNDYLLMLAAANAHQQRYYDTDLMDCIKVLDGKIYEQVKDYLVSLCQTELETYEAVHNTFNQLLNSSNGVLQEFHQQQFVQKNLMFQQAPDFLYQPSDSDTVNDYLFFITTVLVMQLQKESGTSEEHSLDKEARKWASRVAREYKSIIHTQRALEDYGTQESSEQNNSELETKMEVAKRSLRRAETVKVKAEARLDLLRQAGVAVETWLKSAMNQVMEELENERWNNLNTHDPSLSGTADLEREDEEEMEDSGEVLDDSSSSPSSTLKNYPLTCKVLYSYKASQPDELTIEEQEILEVIDDGDMEDWVKARNRSGQVGYVPEKYLQLPSSNSLLSMLQALAALDARSHSSSNSTEPETELPTGSVNGDSSVSFAKALYDYAGQTEDELSFPEGAIIRILSRETHEDDGFWEGEFNGVVGVFPAVLVEDLAGASENGDGQRDVNAQVSFAFGLIHDYYTYTILITITPSKNKSLFIPLKKLKISPHFNGSIMRVPKC</sequence>
<evidence type="ECO:0000259" key="12">
    <source>
        <dbReference type="PROSITE" id="PS51741"/>
    </source>
</evidence>
<evidence type="ECO:0000256" key="2">
    <source>
        <dbReference type="ARBA" id="ARBA00022443"/>
    </source>
</evidence>
<dbReference type="GeneTree" id="ENSGT00510000046732"/>
<dbReference type="CDD" id="cd11761">
    <property type="entry name" value="SH3_FCHSD_1"/>
    <property type="match status" value="1"/>
</dbReference>
<dbReference type="Pfam" id="PF00018">
    <property type="entry name" value="SH3_1"/>
    <property type="match status" value="1"/>
</dbReference>
<dbReference type="GO" id="GO:1902905">
    <property type="term" value="P:positive regulation of supramolecular fiber organization"/>
    <property type="evidence" value="ECO:0007669"/>
    <property type="project" value="UniProtKB-ARBA"/>
</dbReference>
<keyword evidence="4 8" id="KW-0175">Coiled coil</keyword>
<dbReference type="GO" id="GO:0030833">
    <property type="term" value="P:regulation of actin filament polymerization"/>
    <property type="evidence" value="ECO:0007669"/>
    <property type="project" value="TreeGrafter"/>
</dbReference>
<dbReference type="AlphaFoldDB" id="A0A8C9YA30"/>
<keyword evidence="5" id="KW-0446">Lipid-binding</keyword>
<dbReference type="GO" id="GO:0051495">
    <property type="term" value="P:positive regulation of cytoskeleton organization"/>
    <property type="evidence" value="ECO:0007669"/>
    <property type="project" value="UniProtKB-ARBA"/>
</dbReference>
<keyword evidence="6" id="KW-0966">Cell projection</keyword>
<feature type="domain" description="SH3" evidence="11">
    <location>
        <begin position="477"/>
        <end position="538"/>
    </location>
</feature>
<name>A0A8C9YA30_SANLU</name>
<evidence type="ECO:0000256" key="5">
    <source>
        <dbReference type="ARBA" id="ARBA00023121"/>
    </source>
</evidence>
<evidence type="ECO:0000313" key="13">
    <source>
        <dbReference type="Ensembl" id="ENSSLUP00000022638.1"/>
    </source>
</evidence>
<dbReference type="PROSITE" id="PS50002">
    <property type="entry name" value="SH3"/>
    <property type="match status" value="2"/>
</dbReference>
<feature type="domain" description="F-BAR" evidence="12">
    <location>
        <begin position="14"/>
        <end position="283"/>
    </location>
</feature>
<dbReference type="FunFam" id="2.30.30.40:FF:000060">
    <property type="entry name" value="FCH and double SH3 domains protein 2"/>
    <property type="match status" value="1"/>
</dbReference>
<accession>A0A8C9YA30</accession>